<sequence length="152" mass="16981">MPRTVPIPSEHPEFSMNVDVVEDENERVEHELAVQTDKEELQDEEHGIAETLVELQETKEVILQASLERSLWEISEVNSSGVTPYPTIPPTIVMGIDAPVDPFLPPLVILLSSMDAPPETSPPKTQDESAPEAELIRGIFLYKHPRTIVTLH</sequence>
<reference evidence="2" key="2">
    <citation type="submission" date="2015-06" db="UniProtKB">
        <authorList>
            <consortium name="EnsemblPlants"/>
        </authorList>
    </citation>
    <scope>IDENTIFICATION</scope>
    <source>
        <strain evidence="2">DM1-3 516 R44</strain>
    </source>
</reference>
<keyword evidence="3" id="KW-1185">Reference proteome</keyword>
<accession>M1DTV1</accession>
<dbReference type="EnsemblPlants" id="PGSC0003DMT400094307">
    <property type="protein sequence ID" value="PGSC0003DMT400094307"/>
    <property type="gene ID" value="PGSC0003DMG400043878"/>
</dbReference>
<dbReference type="Gramene" id="PGSC0003DMT400094307">
    <property type="protein sequence ID" value="PGSC0003DMT400094307"/>
    <property type="gene ID" value="PGSC0003DMG400043878"/>
</dbReference>
<name>M1DTV1_SOLTU</name>
<evidence type="ECO:0000313" key="2">
    <source>
        <dbReference type="EnsemblPlants" id="PGSC0003DMT400094307"/>
    </source>
</evidence>
<feature type="coiled-coil region" evidence="1">
    <location>
        <begin position="18"/>
        <end position="58"/>
    </location>
</feature>
<dbReference type="Proteomes" id="UP000011115">
    <property type="component" value="Unassembled WGS sequence"/>
</dbReference>
<dbReference type="PaxDb" id="4113-PGSC0003DMT400094307"/>
<dbReference type="InParanoid" id="M1DTV1"/>
<protein>
    <submittedName>
        <fullName evidence="2">Uncharacterized protein</fullName>
    </submittedName>
</protein>
<proteinExistence type="predicted"/>
<evidence type="ECO:0000313" key="3">
    <source>
        <dbReference type="Proteomes" id="UP000011115"/>
    </source>
</evidence>
<keyword evidence="1" id="KW-0175">Coiled coil</keyword>
<dbReference type="HOGENOM" id="CLU_140033_1_0_1"/>
<reference evidence="3" key="1">
    <citation type="journal article" date="2011" name="Nature">
        <title>Genome sequence and analysis of the tuber crop potato.</title>
        <authorList>
            <consortium name="The Potato Genome Sequencing Consortium"/>
        </authorList>
    </citation>
    <scope>NUCLEOTIDE SEQUENCE [LARGE SCALE GENOMIC DNA]</scope>
    <source>
        <strain evidence="3">cv. DM1-3 516 R44</strain>
    </source>
</reference>
<dbReference type="AlphaFoldDB" id="M1DTV1"/>
<evidence type="ECO:0000256" key="1">
    <source>
        <dbReference type="SAM" id="Coils"/>
    </source>
</evidence>
<organism evidence="2 3">
    <name type="scientific">Solanum tuberosum</name>
    <name type="common">Potato</name>
    <dbReference type="NCBI Taxonomy" id="4113"/>
    <lineage>
        <taxon>Eukaryota</taxon>
        <taxon>Viridiplantae</taxon>
        <taxon>Streptophyta</taxon>
        <taxon>Embryophyta</taxon>
        <taxon>Tracheophyta</taxon>
        <taxon>Spermatophyta</taxon>
        <taxon>Magnoliopsida</taxon>
        <taxon>eudicotyledons</taxon>
        <taxon>Gunneridae</taxon>
        <taxon>Pentapetalae</taxon>
        <taxon>asterids</taxon>
        <taxon>lamiids</taxon>
        <taxon>Solanales</taxon>
        <taxon>Solanaceae</taxon>
        <taxon>Solanoideae</taxon>
        <taxon>Solaneae</taxon>
        <taxon>Solanum</taxon>
    </lineage>
</organism>